<dbReference type="Proteomes" id="UP000190888">
    <property type="component" value="Unassembled WGS sequence"/>
</dbReference>
<organism evidence="7 8">
    <name type="scientific">Sediminibacterium ginsengisoli</name>
    <dbReference type="NCBI Taxonomy" id="413434"/>
    <lineage>
        <taxon>Bacteria</taxon>
        <taxon>Pseudomonadati</taxon>
        <taxon>Bacteroidota</taxon>
        <taxon>Chitinophagia</taxon>
        <taxon>Chitinophagales</taxon>
        <taxon>Chitinophagaceae</taxon>
        <taxon>Sediminibacterium</taxon>
    </lineage>
</organism>
<evidence type="ECO:0000313" key="8">
    <source>
        <dbReference type="Proteomes" id="UP000190888"/>
    </source>
</evidence>
<evidence type="ECO:0000256" key="6">
    <source>
        <dbReference type="NCBIfam" id="TIGR00152"/>
    </source>
</evidence>
<dbReference type="EC" id="2.7.1.24" evidence="5 6"/>
<dbReference type="NCBIfam" id="TIGR00152">
    <property type="entry name" value="dephospho-CoA kinase"/>
    <property type="match status" value="1"/>
</dbReference>
<dbReference type="PROSITE" id="PS51219">
    <property type="entry name" value="DPCK"/>
    <property type="match status" value="1"/>
</dbReference>
<sequence>MYKVGITGGIGSGKSIVTNIFRVLGIPVFDADKAARRLMEEDPALREGLIALFGPESFAEGKLNRKYISNIVFKDPFELEKLNALVHPAAIAAGERWAEAQDAPYTIKEAALFFESGSAAGLDLVIGVYSPRTIRISRVMKRDGISREEVLDRMSRQIDEEMKMRLCDRVILNNDTELLIPQVLQLHHELLALSSDQSANSMI</sequence>
<dbReference type="HAMAP" id="MF_00376">
    <property type="entry name" value="Dephospho_CoA_kinase"/>
    <property type="match status" value="1"/>
</dbReference>
<keyword evidence="5" id="KW-0808">Transferase</keyword>
<feature type="binding site" evidence="5">
    <location>
        <begin position="11"/>
        <end position="16"/>
    </location>
    <ligand>
        <name>ATP</name>
        <dbReference type="ChEBI" id="CHEBI:30616"/>
    </ligand>
</feature>
<dbReference type="PANTHER" id="PTHR10695:SF46">
    <property type="entry name" value="BIFUNCTIONAL COENZYME A SYNTHASE-RELATED"/>
    <property type="match status" value="1"/>
</dbReference>
<keyword evidence="8" id="KW-1185">Reference proteome</keyword>
<evidence type="ECO:0000256" key="3">
    <source>
        <dbReference type="ARBA" id="ARBA00022840"/>
    </source>
</evidence>
<dbReference type="Gene3D" id="3.40.50.300">
    <property type="entry name" value="P-loop containing nucleotide triphosphate hydrolases"/>
    <property type="match status" value="1"/>
</dbReference>
<dbReference type="UniPathway" id="UPA00241">
    <property type="reaction ID" value="UER00356"/>
</dbReference>
<dbReference type="STRING" id="413434.SAMN04488132_10619"/>
<keyword evidence="4 5" id="KW-0173">Coenzyme A biosynthesis</keyword>
<comment type="function">
    <text evidence="5">Catalyzes the phosphorylation of the 3'-hydroxyl group of dephosphocoenzyme A to form coenzyme A.</text>
</comment>
<dbReference type="RefSeq" id="WP_078831603.1">
    <property type="nucleotide sequence ID" value="NZ_FUWH01000006.1"/>
</dbReference>
<dbReference type="OrthoDB" id="9812943at2"/>
<evidence type="ECO:0000256" key="2">
    <source>
        <dbReference type="ARBA" id="ARBA00022741"/>
    </source>
</evidence>
<dbReference type="AlphaFoldDB" id="A0A1T4PI78"/>
<comment type="catalytic activity">
    <reaction evidence="5">
        <text>3'-dephospho-CoA + ATP = ADP + CoA + H(+)</text>
        <dbReference type="Rhea" id="RHEA:18245"/>
        <dbReference type="ChEBI" id="CHEBI:15378"/>
        <dbReference type="ChEBI" id="CHEBI:30616"/>
        <dbReference type="ChEBI" id="CHEBI:57287"/>
        <dbReference type="ChEBI" id="CHEBI:57328"/>
        <dbReference type="ChEBI" id="CHEBI:456216"/>
        <dbReference type="EC" id="2.7.1.24"/>
    </reaction>
</comment>
<dbReference type="CDD" id="cd02022">
    <property type="entry name" value="DPCK"/>
    <property type="match status" value="1"/>
</dbReference>
<evidence type="ECO:0000313" key="7">
    <source>
        <dbReference type="EMBL" id="SJZ91017.1"/>
    </source>
</evidence>
<dbReference type="SUPFAM" id="SSF52540">
    <property type="entry name" value="P-loop containing nucleoside triphosphate hydrolases"/>
    <property type="match status" value="1"/>
</dbReference>
<gene>
    <name evidence="5" type="primary">coaE</name>
    <name evidence="7" type="ORF">SAMN04488132_10619</name>
</gene>
<dbReference type="PANTHER" id="PTHR10695">
    <property type="entry name" value="DEPHOSPHO-COA KINASE-RELATED"/>
    <property type="match status" value="1"/>
</dbReference>
<dbReference type="GO" id="GO:0005524">
    <property type="term" value="F:ATP binding"/>
    <property type="evidence" value="ECO:0007669"/>
    <property type="project" value="UniProtKB-UniRule"/>
</dbReference>
<keyword evidence="5 7" id="KW-0418">Kinase</keyword>
<evidence type="ECO:0000256" key="5">
    <source>
        <dbReference type="HAMAP-Rule" id="MF_00376"/>
    </source>
</evidence>
<evidence type="ECO:0000256" key="1">
    <source>
        <dbReference type="ARBA" id="ARBA00009018"/>
    </source>
</evidence>
<dbReference type="EMBL" id="FUWH01000006">
    <property type="protein sequence ID" value="SJZ91017.1"/>
    <property type="molecule type" value="Genomic_DNA"/>
</dbReference>
<dbReference type="Pfam" id="PF01121">
    <property type="entry name" value="CoaE"/>
    <property type="match status" value="1"/>
</dbReference>
<dbReference type="InterPro" id="IPR027417">
    <property type="entry name" value="P-loop_NTPase"/>
</dbReference>
<protein>
    <recommendedName>
        <fullName evidence="5 6">Dephospho-CoA kinase</fullName>
        <ecNumber evidence="5 6">2.7.1.24</ecNumber>
    </recommendedName>
    <alternativeName>
        <fullName evidence="5">Dephosphocoenzyme A kinase</fullName>
    </alternativeName>
</protein>
<reference evidence="7 8" key="1">
    <citation type="submission" date="2017-02" db="EMBL/GenBank/DDBJ databases">
        <authorList>
            <person name="Peterson S.W."/>
        </authorList>
    </citation>
    <scope>NUCLEOTIDE SEQUENCE [LARGE SCALE GENOMIC DNA]</scope>
    <source>
        <strain evidence="7 8">DSM 22335</strain>
    </source>
</reference>
<dbReference type="InterPro" id="IPR001977">
    <property type="entry name" value="Depp_CoAkinase"/>
</dbReference>
<proteinExistence type="inferred from homology"/>
<comment type="pathway">
    <text evidence="5">Cofactor biosynthesis; coenzyme A biosynthesis; CoA from (R)-pantothenate: step 5/5.</text>
</comment>
<dbReference type="GO" id="GO:0004140">
    <property type="term" value="F:dephospho-CoA kinase activity"/>
    <property type="evidence" value="ECO:0007669"/>
    <property type="project" value="UniProtKB-UniRule"/>
</dbReference>
<keyword evidence="2 5" id="KW-0547">Nucleotide-binding</keyword>
<comment type="similarity">
    <text evidence="1 5">Belongs to the CoaE family.</text>
</comment>
<name>A0A1T4PI78_9BACT</name>
<comment type="subcellular location">
    <subcellularLocation>
        <location evidence="5">Cytoplasm</location>
    </subcellularLocation>
</comment>
<keyword evidence="5" id="KW-0963">Cytoplasm</keyword>
<dbReference type="GO" id="GO:0015937">
    <property type="term" value="P:coenzyme A biosynthetic process"/>
    <property type="evidence" value="ECO:0007669"/>
    <property type="project" value="UniProtKB-UniRule"/>
</dbReference>
<accession>A0A1T4PI78</accession>
<keyword evidence="3 5" id="KW-0067">ATP-binding</keyword>
<dbReference type="GO" id="GO:0005737">
    <property type="term" value="C:cytoplasm"/>
    <property type="evidence" value="ECO:0007669"/>
    <property type="project" value="UniProtKB-SubCell"/>
</dbReference>
<evidence type="ECO:0000256" key="4">
    <source>
        <dbReference type="ARBA" id="ARBA00022993"/>
    </source>
</evidence>